<dbReference type="Pfam" id="PF13378">
    <property type="entry name" value="MR_MLE_C"/>
    <property type="match status" value="1"/>
</dbReference>
<dbReference type="SFLD" id="SFLDS00001">
    <property type="entry name" value="Enolase"/>
    <property type="match status" value="1"/>
</dbReference>
<keyword evidence="3" id="KW-0460">Magnesium</keyword>
<dbReference type="GO" id="GO:0016836">
    <property type="term" value="F:hydro-lyase activity"/>
    <property type="evidence" value="ECO:0007669"/>
    <property type="project" value="TreeGrafter"/>
</dbReference>
<dbReference type="InterPro" id="IPR013342">
    <property type="entry name" value="Mandelate_racemase_C"/>
</dbReference>
<dbReference type="Gene3D" id="3.30.390.10">
    <property type="entry name" value="Enolase-like, N-terminal domain"/>
    <property type="match status" value="1"/>
</dbReference>
<dbReference type="Pfam" id="PF02746">
    <property type="entry name" value="MR_MLE_N"/>
    <property type="match status" value="1"/>
</dbReference>
<name>A0A937W2H9_UNCTE</name>
<comment type="caution">
    <text evidence="5">The sequence shown here is derived from an EMBL/GenBank/DDBJ whole genome shotgun (WGS) entry which is preliminary data.</text>
</comment>
<protein>
    <submittedName>
        <fullName evidence="5">Mandelate racemase/muconate lactonizing enzyme family protein</fullName>
    </submittedName>
</protein>
<dbReference type="CDD" id="cd03316">
    <property type="entry name" value="MR_like"/>
    <property type="match status" value="1"/>
</dbReference>
<accession>A0A937W2H9</accession>
<dbReference type="SUPFAM" id="SSF54826">
    <property type="entry name" value="Enolase N-terminal domain-like"/>
    <property type="match status" value="1"/>
</dbReference>
<keyword evidence="2" id="KW-0479">Metal-binding</keyword>
<sequence length="369" mass="41333">MRIERAEVIPLEVPLTKTFYGGTYSMNRRCTLLLRVWTSDGLRGQIYIGDERDHQATVCRILREQLFPNILGRQASDVTAIWEEHFQHTIMSANRRSMMQALSALDVVLWDLLGRQAGLPVFRLLGAAQTRLQTIIIGGYYAEGKGVEGLIDEMFEYREAGYAGVKFKVGGRPPEEDIARVSQVRKAIGDDFIIACDANMGYSVADATTFARGVADCHIAWFEEPVHWYDQVRGMQEVRAATGIRITAGQSEMQRWACRDLVEGGAVDILNTDMSLAGGVTEWRRVAAHAASHRVQMAHHEEPLLSMHLLASTTQGLYPEYFAADRDPVGAYLPTMAPPLRQGWVDLPETPGFGIEVDEAFVQRYRADR</sequence>
<dbReference type="InterPro" id="IPR029017">
    <property type="entry name" value="Enolase-like_N"/>
</dbReference>
<dbReference type="SUPFAM" id="SSF51604">
    <property type="entry name" value="Enolase C-terminal domain-like"/>
    <property type="match status" value="1"/>
</dbReference>
<evidence type="ECO:0000259" key="4">
    <source>
        <dbReference type="SMART" id="SM00922"/>
    </source>
</evidence>
<evidence type="ECO:0000256" key="1">
    <source>
        <dbReference type="ARBA" id="ARBA00001946"/>
    </source>
</evidence>
<organism evidence="5 6">
    <name type="scientific">Tectimicrobiota bacterium</name>
    <dbReference type="NCBI Taxonomy" id="2528274"/>
    <lineage>
        <taxon>Bacteria</taxon>
        <taxon>Pseudomonadati</taxon>
        <taxon>Nitrospinota/Tectimicrobiota group</taxon>
        <taxon>Candidatus Tectimicrobiota</taxon>
    </lineage>
</organism>
<comment type="cofactor">
    <cofactor evidence="1">
        <name>Mg(2+)</name>
        <dbReference type="ChEBI" id="CHEBI:18420"/>
    </cofactor>
</comment>
<reference evidence="5" key="1">
    <citation type="submission" date="2019-03" db="EMBL/GenBank/DDBJ databases">
        <title>Lake Tanganyika Metagenome-Assembled Genomes (MAGs).</title>
        <authorList>
            <person name="Tran P."/>
        </authorList>
    </citation>
    <scope>NUCLEOTIDE SEQUENCE</scope>
    <source>
        <strain evidence="5">K_DeepCast_65m_m2_066</strain>
    </source>
</reference>
<dbReference type="InterPro" id="IPR046945">
    <property type="entry name" value="RHMD-like"/>
</dbReference>
<dbReference type="GO" id="GO:0016052">
    <property type="term" value="P:carbohydrate catabolic process"/>
    <property type="evidence" value="ECO:0007669"/>
    <property type="project" value="TreeGrafter"/>
</dbReference>
<dbReference type="InterPro" id="IPR036849">
    <property type="entry name" value="Enolase-like_C_sf"/>
</dbReference>
<dbReference type="Proteomes" id="UP000712673">
    <property type="component" value="Unassembled WGS sequence"/>
</dbReference>
<evidence type="ECO:0000313" key="6">
    <source>
        <dbReference type="Proteomes" id="UP000712673"/>
    </source>
</evidence>
<proteinExistence type="predicted"/>
<dbReference type="PANTHER" id="PTHR13794">
    <property type="entry name" value="ENOLASE SUPERFAMILY, MANDELATE RACEMASE"/>
    <property type="match status" value="1"/>
</dbReference>
<evidence type="ECO:0000256" key="2">
    <source>
        <dbReference type="ARBA" id="ARBA00022723"/>
    </source>
</evidence>
<evidence type="ECO:0000313" key="5">
    <source>
        <dbReference type="EMBL" id="MBM3223976.1"/>
    </source>
</evidence>
<dbReference type="PANTHER" id="PTHR13794:SF58">
    <property type="entry name" value="MITOCHONDRIAL ENOLASE SUPERFAMILY MEMBER 1"/>
    <property type="match status" value="1"/>
</dbReference>
<evidence type="ECO:0000256" key="3">
    <source>
        <dbReference type="ARBA" id="ARBA00022842"/>
    </source>
</evidence>
<feature type="domain" description="Mandelate racemase/muconate lactonizing enzyme C-terminal" evidence="4">
    <location>
        <begin position="147"/>
        <end position="245"/>
    </location>
</feature>
<dbReference type="GO" id="GO:0000287">
    <property type="term" value="F:magnesium ion binding"/>
    <property type="evidence" value="ECO:0007669"/>
    <property type="project" value="TreeGrafter"/>
</dbReference>
<dbReference type="EMBL" id="VGLS01000234">
    <property type="protein sequence ID" value="MBM3223976.1"/>
    <property type="molecule type" value="Genomic_DNA"/>
</dbReference>
<dbReference type="InterPro" id="IPR029065">
    <property type="entry name" value="Enolase_C-like"/>
</dbReference>
<gene>
    <name evidence="5" type="ORF">FJZ47_09265</name>
</gene>
<dbReference type="SMART" id="SM00922">
    <property type="entry name" value="MR_MLE"/>
    <property type="match status" value="1"/>
</dbReference>
<dbReference type="Gene3D" id="3.20.20.120">
    <property type="entry name" value="Enolase-like C-terminal domain"/>
    <property type="match status" value="1"/>
</dbReference>
<dbReference type="AlphaFoldDB" id="A0A937W2H9"/>
<dbReference type="InterPro" id="IPR013341">
    <property type="entry name" value="Mandelate_racemase_N_dom"/>
</dbReference>